<dbReference type="SUPFAM" id="SSF50969">
    <property type="entry name" value="YVTN repeat-like/Quinoprotein amine dehydrogenase"/>
    <property type="match status" value="1"/>
</dbReference>
<dbReference type="Gene3D" id="2.130.10.10">
    <property type="entry name" value="YVTN repeat-like/Quinoprotein amine dehydrogenase"/>
    <property type="match status" value="2"/>
</dbReference>
<dbReference type="GO" id="GO:0007010">
    <property type="term" value="P:cytoskeleton organization"/>
    <property type="evidence" value="ECO:0007669"/>
    <property type="project" value="TreeGrafter"/>
</dbReference>
<dbReference type="VEuPathDB" id="TrichDB:TRFO_19677"/>
<gene>
    <name evidence="6" type="ORF">TRFO_19677</name>
</gene>
<dbReference type="AlphaFoldDB" id="A0A1J4KM59"/>
<dbReference type="PRINTS" id="PR00320">
    <property type="entry name" value="GPROTEINBRPT"/>
</dbReference>
<feature type="repeat" description="WD" evidence="4">
    <location>
        <begin position="151"/>
        <end position="192"/>
    </location>
</feature>
<feature type="domain" description="Bromo" evidence="5">
    <location>
        <begin position="822"/>
        <end position="898"/>
    </location>
</feature>
<dbReference type="SUPFAM" id="SSF47370">
    <property type="entry name" value="Bromodomain"/>
    <property type="match status" value="1"/>
</dbReference>
<feature type="repeat" description="WD" evidence="4">
    <location>
        <begin position="109"/>
        <end position="150"/>
    </location>
</feature>
<dbReference type="PANTHER" id="PTHR16266">
    <property type="entry name" value="WD REPEAT DOMAIN 9"/>
    <property type="match status" value="1"/>
</dbReference>
<evidence type="ECO:0000256" key="3">
    <source>
        <dbReference type="ARBA" id="ARBA00023117"/>
    </source>
</evidence>
<dbReference type="PROSITE" id="PS50082">
    <property type="entry name" value="WD_REPEATS_2"/>
    <property type="match status" value="2"/>
</dbReference>
<dbReference type="Proteomes" id="UP000179807">
    <property type="component" value="Unassembled WGS sequence"/>
</dbReference>
<sequence length="930" mass="104530">MNLTVANTAMDVSIKREICILLCHYLKQKNPDIYKELAEFVEKQKFLPPGCQSVEEALNLRYQSFSSDQFYEFIKSLRPKDDFPSIFRRIAPFELPPVHTEEMAAIKRIFVHRKEIYCLTIDPLSRIIVTASDDFSIKVWSIPSIEPIFRFVGHEAVITNITLNPTCSMLLSSSEDKTIRLWSLETGKCLSVLGGFTSEVVHYAVFSPTGSVIAAACEDGTIPIWKTKDAIQCRPPVKTLRSPAKGAVTWLSFSPGSEFLAFSAETNSVVVTALKTLTQYTLELHQCLADSILFSQRYTSIGRELGPRLLTVANEEGVAAIWCLEGGQWKSKFVFRHHTGQGRRSSKINRIAWDCEEHLLVIAKTNAVYVCDSINGETIGQISTTAAAFENTTCVVGNPVKRELFFVANRSGSCCLLDSFQLSVVCEFRGADDADFSDAVWSKDGEHVFAVDLAGAVTVFKTVESKNNIELKVSECYTSEDFGIVDNHFFCDRTGKRLSPQPFSHDIRTFGIPLHISQSPMVRNSAIELRLIQRLISNERPTATQAQAPAIGPPPLHIRMTTEYPVNPHGKGSFKLISDSEGSDAETARFRIESESEDWLFTEDLPENEPSEPQPLPTVMQTSDLPSGFYPEWTTAIAYDEEVYIPQIGDNVIFFKEEYCKLLSEIQSNEAIPSFLEEDIFMLRTTVIDVDIADNGMKIMLARQGDTHFWTIFPLPEKRRYIVLLSRFKTALSVIKSLQDGTLVTFERKNENGFMESAKGSVTVVKGDIQTNPNNSIILDMGKNQLEISPWEITNINGTPVKYTDQSILFANFSAMIVNTVETFINDPQYASIVHCPDPNDFEVATKIKMPMSLTMIRERLESNWYRAFPGIGCDAKLIEKNMVALYGEESVQVKMARMAKKIIADTLESIKKQMLEKTQMKQQMMGLKK</sequence>
<dbReference type="GeneID" id="94835638"/>
<keyword evidence="2" id="KW-0677">Repeat</keyword>
<dbReference type="InterPro" id="IPR015943">
    <property type="entry name" value="WD40/YVTN_repeat-like_dom_sf"/>
</dbReference>
<dbReference type="PANTHER" id="PTHR16266:SF17">
    <property type="entry name" value="BRWD3"/>
    <property type="match status" value="1"/>
</dbReference>
<evidence type="ECO:0000256" key="2">
    <source>
        <dbReference type="ARBA" id="ARBA00022737"/>
    </source>
</evidence>
<dbReference type="SUPFAM" id="SSF50978">
    <property type="entry name" value="WD40 repeat-like"/>
    <property type="match status" value="1"/>
</dbReference>
<dbReference type="InterPro" id="IPR036322">
    <property type="entry name" value="WD40_repeat_dom_sf"/>
</dbReference>
<dbReference type="InterPro" id="IPR001680">
    <property type="entry name" value="WD40_rpt"/>
</dbReference>
<comment type="caution">
    <text evidence="6">The sequence shown here is derived from an EMBL/GenBank/DDBJ whole genome shotgun (WGS) entry which is preliminary data.</text>
</comment>
<organism evidence="6 7">
    <name type="scientific">Tritrichomonas foetus</name>
    <dbReference type="NCBI Taxonomy" id="1144522"/>
    <lineage>
        <taxon>Eukaryota</taxon>
        <taxon>Metamonada</taxon>
        <taxon>Parabasalia</taxon>
        <taxon>Tritrichomonadida</taxon>
        <taxon>Tritrichomonadidae</taxon>
        <taxon>Tritrichomonas</taxon>
    </lineage>
</organism>
<dbReference type="GO" id="GO:0005634">
    <property type="term" value="C:nucleus"/>
    <property type="evidence" value="ECO:0007669"/>
    <property type="project" value="TreeGrafter"/>
</dbReference>
<evidence type="ECO:0000313" key="6">
    <source>
        <dbReference type="EMBL" id="OHT10884.1"/>
    </source>
</evidence>
<reference evidence="6" key="1">
    <citation type="submission" date="2016-10" db="EMBL/GenBank/DDBJ databases">
        <authorList>
            <person name="Benchimol M."/>
            <person name="Almeida L.G."/>
            <person name="Vasconcelos A.T."/>
            <person name="Perreira-Neves A."/>
            <person name="Rosa I.A."/>
            <person name="Tasca T."/>
            <person name="Bogo M.R."/>
            <person name="de Souza W."/>
        </authorList>
    </citation>
    <scope>NUCLEOTIDE SEQUENCE [LARGE SCALE GENOMIC DNA]</scope>
    <source>
        <strain evidence="6">K</strain>
    </source>
</reference>
<dbReference type="SMART" id="SM00320">
    <property type="entry name" value="WD40"/>
    <property type="match status" value="6"/>
</dbReference>
<dbReference type="EMBL" id="MLAK01000599">
    <property type="protein sequence ID" value="OHT10884.1"/>
    <property type="molecule type" value="Genomic_DNA"/>
</dbReference>
<dbReference type="GO" id="GO:0008360">
    <property type="term" value="P:regulation of cell shape"/>
    <property type="evidence" value="ECO:0007669"/>
    <property type="project" value="TreeGrafter"/>
</dbReference>
<evidence type="ECO:0000259" key="5">
    <source>
        <dbReference type="Pfam" id="PF00439"/>
    </source>
</evidence>
<dbReference type="InterPro" id="IPR001487">
    <property type="entry name" value="Bromodomain"/>
</dbReference>
<evidence type="ECO:0000256" key="1">
    <source>
        <dbReference type="ARBA" id="ARBA00022574"/>
    </source>
</evidence>
<accession>A0A1J4KM59</accession>
<dbReference type="RefSeq" id="XP_068364020.1">
    <property type="nucleotide sequence ID" value="XM_068500934.1"/>
</dbReference>
<dbReference type="Gene3D" id="1.20.920.10">
    <property type="entry name" value="Bromodomain-like"/>
    <property type="match status" value="1"/>
</dbReference>
<name>A0A1J4KM59_9EUKA</name>
<dbReference type="OrthoDB" id="10265743at2759"/>
<dbReference type="Pfam" id="PF00400">
    <property type="entry name" value="WD40"/>
    <property type="match status" value="3"/>
</dbReference>
<protein>
    <recommendedName>
        <fullName evidence="5">Bromo domain-containing protein</fullName>
    </recommendedName>
</protein>
<keyword evidence="1 4" id="KW-0853">WD repeat</keyword>
<evidence type="ECO:0000256" key="4">
    <source>
        <dbReference type="PROSITE-ProRule" id="PRU00221"/>
    </source>
</evidence>
<dbReference type="PROSITE" id="PS50294">
    <property type="entry name" value="WD_REPEATS_REGION"/>
    <property type="match status" value="2"/>
</dbReference>
<dbReference type="Pfam" id="PF00439">
    <property type="entry name" value="Bromodomain"/>
    <property type="match status" value="1"/>
</dbReference>
<dbReference type="InterPro" id="IPR052060">
    <property type="entry name" value="Bromo_WD_repeat"/>
</dbReference>
<proteinExistence type="predicted"/>
<keyword evidence="7" id="KW-1185">Reference proteome</keyword>
<dbReference type="InterPro" id="IPR020472">
    <property type="entry name" value="WD40_PAC1"/>
</dbReference>
<dbReference type="InterPro" id="IPR011044">
    <property type="entry name" value="Quino_amine_DH_bsu"/>
</dbReference>
<dbReference type="InterPro" id="IPR036427">
    <property type="entry name" value="Bromodomain-like_sf"/>
</dbReference>
<keyword evidence="3" id="KW-0103">Bromodomain</keyword>
<evidence type="ECO:0000313" key="7">
    <source>
        <dbReference type="Proteomes" id="UP000179807"/>
    </source>
</evidence>
<dbReference type="GO" id="GO:0006357">
    <property type="term" value="P:regulation of transcription by RNA polymerase II"/>
    <property type="evidence" value="ECO:0007669"/>
    <property type="project" value="TreeGrafter"/>
</dbReference>